<evidence type="ECO:0000313" key="2">
    <source>
        <dbReference type="Proteomes" id="UP000183071"/>
    </source>
</evidence>
<dbReference type="Proteomes" id="UP000183071">
    <property type="component" value="Unassembled WGS sequence"/>
</dbReference>
<proteinExistence type="predicted"/>
<protein>
    <submittedName>
        <fullName evidence="1">Uncharacterized protein</fullName>
    </submittedName>
</protein>
<name>A0A1H5K3C4_9FLAO</name>
<comment type="caution">
    <text evidence="1">The sequence shown here is derived from an EMBL/GenBank/DDBJ whole genome shotgun (WGS) entry which is preliminary data.</text>
</comment>
<dbReference type="EMBL" id="FNUE01000002">
    <property type="protein sequence ID" value="SEE59309.1"/>
    <property type="molecule type" value="Genomic_DNA"/>
</dbReference>
<sequence length="56" mass="6835">MVEDISFYTNLMKKYKQKKSLDIEIETWALVSYTPKNKTHKVITNIYNYFNKEQKK</sequence>
<gene>
    <name evidence="1" type="ORF">SAMN05444353_2590</name>
</gene>
<keyword evidence="2" id="KW-1185">Reference proteome</keyword>
<reference evidence="1 2" key="1">
    <citation type="submission" date="2016-10" db="EMBL/GenBank/DDBJ databases">
        <authorList>
            <person name="Varghese N."/>
            <person name="Submissions S."/>
        </authorList>
    </citation>
    <scope>NUCLEOTIDE SEQUENCE [LARGE SCALE GENOMIC DNA]</scope>
    <source>
        <strain evidence="1 2">DSW-5</strain>
    </source>
</reference>
<organism evidence="1 2">
    <name type="scientific">Polaribacter dokdonensis DSW-5</name>
    <dbReference type="NCBI Taxonomy" id="1300348"/>
    <lineage>
        <taxon>Bacteria</taxon>
        <taxon>Pseudomonadati</taxon>
        <taxon>Bacteroidota</taxon>
        <taxon>Flavobacteriia</taxon>
        <taxon>Flavobacteriales</taxon>
        <taxon>Flavobacteriaceae</taxon>
    </lineage>
</organism>
<accession>A0A1H5K3C4</accession>
<evidence type="ECO:0000313" key="1">
    <source>
        <dbReference type="EMBL" id="SEE59309.1"/>
    </source>
</evidence>